<name>A0A099TXI3_9HELI</name>
<evidence type="ECO:0000313" key="3">
    <source>
        <dbReference type="EMBL" id="STQ86064.1"/>
    </source>
</evidence>
<evidence type="ECO:0000313" key="5">
    <source>
        <dbReference type="Proteomes" id="UP000029922"/>
    </source>
</evidence>
<dbReference type="OrthoDB" id="5329406at2"/>
<dbReference type="PANTHER" id="PTHR30160:SF15">
    <property type="entry name" value="GLYCOSYLTRANSFERASE HI_0523-RELATED"/>
    <property type="match status" value="1"/>
</dbReference>
<accession>A0A099TXI3</accession>
<organism evidence="3 6">
    <name type="scientific">Helicobacter muridarum</name>
    <dbReference type="NCBI Taxonomy" id="216"/>
    <lineage>
        <taxon>Bacteria</taxon>
        <taxon>Pseudomonadati</taxon>
        <taxon>Campylobacterota</taxon>
        <taxon>Epsilonproteobacteria</taxon>
        <taxon>Campylobacterales</taxon>
        <taxon>Helicobacteraceae</taxon>
        <taxon>Helicobacter</taxon>
    </lineage>
</organism>
<dbReference type="GO" id="GO:0008713">
    <property type="term" value="F:ADP-heptose-lipopolysaccharide heptosyltransferase activity"/>
    <property type="evidence" value="ECO:0007669"/>
    <property type="project" value="TreeGrafter"/>
</dbReference>
<dbReference type="SUPFAM" id="SSF53756">
    <property type="entry name" value="UDP-Glycosyltransferase/glycogen phosphorylase"/>
    <property type="match status" value="1"/>
</dbReference>
<dbReference type="InterPro" id="IPR002201">
    <property type="entry name" value="Glyco_trans_9"/>
</dbReference>
<dbReference type="Proteomes" id="UP000029922">
    <property type="component" value="Unassembled WGS sequence"/>
</dbReference>
<keyword evidence="1" id="KW-0328">Glycosyltransferase</keyword>
<dbReference type="AlphaFoldDB" id="A0A099TXI3"/>
<dbReference type="EMBL" id="JRPD02000003">
    <property type="protein sequence ID" value="TLE01187.1"/>
    <property type="molecule type" value="Genomic_DNA"/>
</dbReference>
<evidence type="ECO:0000313" key="6">
    <source>
        <dbReference type="Proteomes" id="UP000255139"/>
    </source>
</evidence>
<reference evidence="3 6" key="2">
    <citation type="submission" date="2018-06" db="EMBL/GenBank/DDBJ databases">
        <authorList>
            <consortium name="Pathogen Informatics"/>
            <person name="Doyle S."/>
        </authorList>
    </citation>
    <scope>NUCLEOTIDE SEQUENCE [LARGE SCALE GENOMIC DNA]</scope>
    <source>
        <strain evidence="3 6">NCTC12714</strain>
    </source>
</reference>
<dbReference type="PANTHER" id="PTHR30160">
    <property type="entry name" value="TETRAACYLDISACCHARIDE 4'-KINASE-RELATED"/>
    <property type="match status" value="1"/>
</dbReference>
<dbReference type="Proteomes" id="UP000255139">
    <property type="component" value="Unassembled WGS sequence"/>
</dbReference>
<dbReference type="STRING" id="216.LS73_04130"/>
<evidence type="ECO:0000313" key="4">
    <source>
        <dbReference type="EMBL" id="TLE01187.1"/>
    </source>
</evidence>
<dbReference type="RefSeq" id="WP_034557789.1">
    <property type="nucleotide sequence ID" value="NZ_FZML01000032.1"/>
</dbReference>
<keyword evidence="2 3" id="KW-0808">Transferase</keyword>
<evidence type="ECO:0000256" key="1">
    <source>
        <dbReference type="ARBA" id="ARBA00022676"/>
    </source>
</evidence>
<reference evidence="4 5" key="1">
    <citation type="journal article" date="2014" name="Genome Announc.">
        <title>Draft genome sequences of eight enterohepatic helicobacter species isolated from both laboratory and wild rodents.</title>
        <authorList>
            <person name="Sheh A."/>
            <person name="Shen Z."/>
            <person name="Fox J.G."/>
        </authorList>
    </citation>
    <scope>NUCLEOTIDE SEQUENCE [LARGE SCALE GENOMIC DNA]</scope>
    <source>
        <strain evidence="4 5">ST1</strain>
    </source>
</reference>
<dbReference type="EMBL" id="UGJE01000002">
    <property type="protein sequence ID" value="STQ86064.1"/>
    <property type="molecule type" value="Genomic_DNA"/>
</dbReference>
<dbReference type="Pfam" id="PF01075">
    <property type="entry name" value="Glyco_transf_9"/>
    <property type="match status" value="1"/>
</dbReference>
<protein>
    <submittedName>
        <fullName evidence="3">ADP-heptose-LPS-heptosyltransferase</fullName>
    </submittedName>
    <submittedName>
        <fullName evidence="4">Lipopolysaccharide heptosyltransferase family protein</fullName>
    </submittedName>
</protein>
<proteinExistence type="predicted"/>
<dbReference type="GO" id="GO:0009244">
    <property type="term" value="P:lipopolysaccharide core region biosynthetic process"/>
    <property type="evidence" value="ECO:0007669"/>
    <property type="project" value="TreeGrafter"/>
</dbReference>
<gene>
    <name evidence="4" type="ORF">LS73_002650</name>
    <name evidence="3" type="ORF">NCTC12714_00855</name>
</gene>
<dbReference type="InterPro" id="IPR051199">
    <property type="entry name" value="LPS_LOS_Heptosyltrfase"/>
</dbReference>
<evidence type="ECO:0000256" key="2">
    <source>
        <dbReference type="ARBA" id="ARBA00022679"/>
    </source>
</evidence>
<dbReference type="GO" id="GO:0005829">
    <property type="term" value="C:cytosol"/>
    <property type="evidence" value="ECO:0007669"/>
    <property type="project" value="TreeGrafter"/>
</dbReference>
<dbReference type="Gene3D" id="3.40.50.2000">
    <property type="entry name" value="Glycogen Phosphorylase B"/>
    <property type="match status" value="2"/>
</dbReference>
<sequence>MIRLNKDKSYHFLLVYCNQYQNLSFPIFCLPCIYSIKTNYPNAKISLLIHSSMRYLLDNNPEISNILLIDSKHSLSSAIKEAKVDISISFTQDKKSTIALFLAKVKIRIGIFSDLHSFLFNYKIKQSRLSPKKHEIQYNLDLLKALNCQGIFFPKLYLTIQQQQQAGKYLESRFKSNMESNLIIIYPSKDGNSIGWEVKNFFSTANLLADDNMILIIANPSEQAAYETMLEQYSNLSKNNLYISNNQKQLLAIISYARLFVSNNTLLLHCASALGVQTLSLNQYSKHNNPMRYGIFSKEKHHTMLTPLGIFSYKNLDSIIKDYAKNPAIGLRLDNIQPKLVYDIIKAKLE</sequence>
<keyword evidence="6" id="KW-1185">Reference proteome</keyword>